<keyword evidence="2" id="KW-1003">Cell membrane</keyword>
<dbReference type="RefSeq" id="WP_266124357.1">
    <property type="nucleotide sequence ID" value="NZ_JAJHNU010000002.1"/>
</dbReference>
<protein>
    <submittedName>
        <fullName evidence="8">Type II secretion system F family protein</fullName>
    </submittedName>
</protein>
<feature type="transmembrane region" description="Helical" evidence="6">
    <location>
        <begin position="256"/>
        <end position="277"/>
    </location>
</feature>
<name>A0ABT8EKF2_9BURK</name>
<keyword evidence="9" id="KW-1185">Reference proteome</keyword>
<evidence type="ECO:0000256" key="2">
    <source>
        <dbReference type="ARBA" id="ARBA00022475"/>
    </source>
</evidence>
<comment type="caution">
    <text evidence="8">The sequence shown here is derived from an EMBL/GenBank/DDBJ whole genome shotgun (WGS) entry which is preliminary data.</text>
</comment>
<dbReference type="PANTHER" id="PTHR35007">
    <property type="entry name" value="INTEGRAL MEMBRANE PROTEIN-RELATED"/>
    <property type="match status" value="1"/>
</dbReference>
<evidence type="ECO:0000256" key="1">
    <source>
        <dbReference type="ARBA" id="ARBA00004651"/>
    </source>
</evidence>
<comment type="subcellular location">
    <subcellularLocation>
        <location evidence="1">Cell membrane</location>
        <topology evidence="1">Multi-pass membrane protein</topology>
    </subcellularLocation>
</comment>
<proteinExistence type="predicted"/>
<keyword evidence="4 6" id="KW-1133">Transmembrane helix</keyword>
<evidence type="ECO:0000256" key="3">
    <source>
        <dbReference type="ARBA" id="ARBA00022692"/>
    </source>
</evidence>
<evidence type="ECO:0000256" key="4">
    <source>
        <dbReference type="ARBA" id="ARBA00022989"/>
    </source>
</evidence>
<feature type="transmembrane region" description="Helical" evidence="6">
    <location>
        <begin position="62"/>
        <end position="95"/>
    </location>
</feature>
<sequence length="281" mass="31187">MFVLVLLSSLFFVLSAVLLVGRATGYSVAWYYRRLLKQWQITLQEFYFFLDSSLLWRLGLSGLAGLVVLIVGMGGSWTVLTIMLILALGAPFLLLQRLRSQRYAHIEQQLPDFVQALAAALQAGTGLQLALQALGARAPAPLGQELRFMLRHMRLGMGMGEALWVLHQRTRSSGVLLLRACLELGLHQGGGMGESLQQLALSLRQALHLRLRMRALTAQARLQAWVMCILPFLLAIVLYWLDPQASTSVWLSEVGLGAALLLGVLLFLGIRFIVLILRDLE</sequence>
<dbReference type="InterPro" id="IPR042094">
    <property type="entry name" value="T2SS_GspF_sf"/>
</dbReference>
<evidence type="ECO:0000256" key="5">
    <source>
        <dbReference type="ARBA" id="ARBA00023136"/>
    </source>
</evidence>
<dbReference type="Proteomes" id="UP001168613">
    <property type="component" value="Unassembled WGS sequence"/>
</dbReference>
<evidence type="ECO:0000313" key="9">
    <source>
        <dbReference type="Proteomes" id="UP001168613"/>
    </source>
</evidence>
<evidence type="ECO:0000259" key="7">
    <source>
        <dbReference type="Pfam" id="PF00482"/>
    </source>
</evidence>
<evidence type="ECO:0000256" key="6">
    <source>
        <dbReference type="SAM" id="Phobius"/>
    </source>
</evidence>
<keyword evidence="5 6" id="KW-0472">Membrane</keyword>
<dbReference type="PANTHER" id="PTHR35007:SF2">
    <property type="entry name" value="PILUS ASSEMBLE PROTEIN"/>
    <property type="match status" value="1"/>
</dbReference>
<accession>A0ABT8EKF2</accession>
<keyword evidence="3 6" id="KW-0812">Transmembrane</keyword>
<feature type="domain" description="Type II secretion system protein GspF" evidence="7">
    <location>
        <begin position="113"/>
        <end position="238"/>
    </location>
</feature>
<dbReference type="Gene3D" id="1.20.81.30">
    <property type="entry name" value="Type II secretion system (T2SS), domain F"/>
    <property type="match status" value="1"/>
</dbReference>
<reference evidence="8" key="1">
    <citation type="submission" date="2021-11" db="EMBL/GenBank/DDBJ databases">
        <title>Draft genome sequence of Alcaligenes endophyticus type strain CCUG 75668T.</title>
        <authorList>
            <person name="Salva-Serra F."/>
            <person name="Duran R.E."/>
            <person name="Seeger M."/>
            <person name="Moore E.R.B."/>
            <person name="Jaen-Luchoro D."/>
        </authorList>
    </citation>
    <scope>NUCLEOTIDE SEQUENCE</scope>
    <source>
        <strain evidence="8">CCUG 75668</strain>
    </source>
</reference>
<evidence type="ECO:0000313" key="8">
    <source>
        <dbReference type="EMBL" id="MDN4121690.1"/>
    </source>
</evidence>
<organism evidence="8 9">
    <name type="scientific">Alcaligenes endophyticus</name>
    <dbReference type="NCBI Taxonomy" id="1929088"/>
    <lineage>
        <taxon>Bacteria</taxon>
        <taxon>Pseudomonadati</taxon>
        <taxon>Pseudomonadota</taxon>
        <taxon>Betaproteobacteria</taxon>
        <taxon>Burkholderiales</taxon>
        <taxon>Alcaligenaceae</taxon>
        <taxon>Alcaligenes</taxon>
    </lineage>
</organism>
<gene>
    <name evidence="8" type="ORF">LMS43_10345</name>
</gene>
<feature type="transmembrane region" description="Helical" evidence="6">
    <location>
        <begin position="222"/>
        <end position="241"/>
    </location>
</feature>
<dbReference type="EMBL" id="JAJHNU010000002">
    <property type="protein sequence ID" value="MDN4121690.1"/>
    <property type="molecule type" value="Genomic_DNA"/>
</dbReference>
<dbReference type="InterPro" id="IPR018076">
    <property type="entry name" value="T2SS_GspF_dom"/>
</dbReference>
<dbReference type="Pfam" id="PF00482">
    <property type="entry name" value="T2SSF"/>
    <property type="match status" value="1"/>
</dbReference>